<dbReference type="Proteomes" id="UP000221168">
    <property type="component" value="Unassembled WGS sequence"/>
</dbReference>
<dbReference type="InterPro" id="IPR028973">
    <property type="entry name" value="PhnB-like"/>
</dbReference>
<evidence type="ECO:0000259" key="1">
    <source>
        <dbReference type="Pfam" id="PF06983"/>
    </source>
</evidence>
<dbReference type="AlphaFoldDB" id="A0A2G1QTN1"/>
<name>A0A2G1QTN1_9HYPH</name>
<protein>
    <submittedName>
        <fullName evidence="2">Bleomycin resistance protein</fullName>
    </submittedName>
</protein>
<evidence type="ECO:0000313" key="2">
    <source>
        <dbReference type="EMBL" id="PHP68820.1"/>
    </source>
</evidence>
<feature type="domain" description="PhnB-like" evidence="1">
    <location>
        <begin position="4"/>
        <end position="130"/>
    </location>
</feature>
<reference evidence="2 3" key="1">
    <citation type="submission" date="2017-10" db="EMBL/GenBank/DDBJ databases">
        <title>Sedimentibacterium mangrovi gen. nov., sp. nov., a novel member of family Phyllobacteriacea isolated from mangrove sediment.</title>
        <authorList>
            <person name="Liao H."/>
            <person name="Tian Y."/>
        </authorList>
    </citation>
    <scope>NUCLEOTIDE SEQUENCE [LARGE SCALE GENOMIC DNA]</scope>
    <source>
        <strain evidence="2 3">X9-2-2</strain>
    </source>
</reference>
<dbReference type="Pfam" id="PF06983">
    <property type="entry name" value="3-dmu-9_3-mt"/>
    <property type="match status" value="1"/>
</dbReference>
<comment type="caution">
    <text evidence="2">The sequence shown here is derived from an EMBL/GenBank/DDBJ whole genome shotgun (WGS) entry which is preliminary data.</text>
</comment>
<gene>
    <name evidence="2" type="ORF">CSC94_02170</name>
</gene>
<keyword evidence="3" id="KW-1185">Reference proteome</keyword>
<dbReference type="RefSeq" id="WP_099303265.1">
    <property type="nucleotide sequence ID" value="NZ_PDVP01000001.1"/>
</dbReference>
<evidence type="ECO:0000313" key="3">
    <source>
        <dbReference type="Proteomes" id="UP000221168"/>
    </source>
</evidence>
<dbReference type="Gene3D" id="3.10.180.10">
    <property type="entry name" value="2,3-Dihydroxybiphenyl 1,2-Dioxygenase, domain 1"/>
    <property type="match status" value="1"/>
</dbReference>
<dbReference type="EMBL" id="PDVP01000001">
    <property type="protein sequence ID" value="PHP68820.1"/>
    <property type="molecule type" value="Genomic_DNA"/>
</dbReference>
<organism evidence="2 3">
    <name type="scientific">Zhengella mangrovi</name>
    <dbReference type="NCBI Taxonomy" id="1982044"/>
    <lineage>
        <taxon>Bacteria</taxon>
        <taxon>Pseudomonadati</taxon>
        <taxon>Pseudomonadota</taxon>
        <taxon>Alphaproteobacteria</taxon>
        <taxon>Hyphomicrobiales</taxon>
        <taxon>Notoacmeibacteraceae</taxon>
        <taxon>Zhengella</taxon>
    </lineage>
</organism>
<dbReference type="OrthoDB" id="9795306at2"/>
<sequence>MEPTIYLNFRGNCLEAMKHYAAVLGGEITGVFTNADAPDPATRMPGGDSMVMNMNMRLGSANVMASDVPETWYVKPQGFSVSIAPASLQEFDRIYAALSEDAQAVSMAPAETFWAERFAMFTDRYGTPWMLNFAGSRMPG</sequence>
<dbReference type="InterPro" id="IPR029068">
    <property type="entry name" value="Glyas_Bleomycin-R_OHBP_Dase"/>
</dbReference>
<dbReference type="CDD" id="cd06588">
    <property type="entry name" value="PhnB_like"/>
    <property type="match status" value="1"/>
</dbReference>
<proteinExistence type="predicted"/>
<dbReference type="SUPFAM" id="SSF54593">
    <property type="entry name" value="Glyoxalase/Bleomycin resistance protein/Dihydroxybiphenyl dioxygenase"/>
    <property type="match status" value="1"/>
</dbReference>
<dbReference type="PANTHER" id="PTHR33990:SF1">
    <property type="entry name" value="PROTEIN YJDN"/>
    <property type="match status" value="1"/>
</dbReference>
<accession>A0A2G1QTN1</accession>
<dbReference type="PANTHER" id="PTHR33990">
    <property type="entry name" value="PROTEIN YJDN-RELATED"/>
    <property type="match status" value="1"/>
</dbReference>